<name>A0AC35TTP3_9BILA</name>
<dbReference type="WBParaSite" id="RSKR_0000419800.1">
    <property type="protein sequence ID" value="RSKR_0000419800.1"/>
    <property type="gene ID" value="RSKR_0000419800"/>
</dbReference>
<evidence type="ECO:0000313" key="1">
    <source>
        <dbReference type="Proteomes" id="UP000095286"/>
    </source>
</evidence>
<accession>A0AC35TTP3</accession>
<sequence length="462" mass="53013">MASAPPARSSSEIQLAKCSEDLFQYVLDKHYTHKISELMDQHNEINIKLKAIADVQDVDIEPHLVQTDRVANLGKFIEWTESCGITMDKFKIKTIDNSYFALEATQDIEADDLIAVIPGSDIFSSLELSRNPAYEKVFNSNRLLRGMENVRLAFLLCVEYLKPDSKWKPYFDVLPKSNTTPVSYSPSELALLKGSYMYSDALFTYLNHARQFAYILNQITNHEDNDIKHLGVSSKHFTFNLYLWSVNLVSTRVNFIPSPGADMSLAPIFIPSLIPALDFANHASKANTKFVFDHQEYISEIYARQNIKKGEELTITYGNRSNYLLMLCNGFCDEDNTEMDSFKFTLGLPPPNQANQWKHAVVDPRMVFVSSREIILPVSLLEYTRVYIAKTKEEYSPDSDIKKVYEFLKARFSLLKTVLQRTRDSLLQKDNITANERAIRTYLKSEIRMLESTIMETEKFLA</sequence>
<evidence type="ECO:0000313" key="2">
    <source>
        <dbReference type="WBParaSite" id="RSKR_0000419800.1"/>
    </source>
</evidence>
<proteinExistence type="predicted"/>
<reference evidence="2" key="1">
    <citation type="submission" date="2016-11" db="UniProtKB">
        <authorList>
            <consortium name="WormBaseParasite"/>
        </authorList>
    </citation>
    <scope>IDENTIFICATION</scope>
    <source>
        <strain evidence="2">KR3021</strain>
    </source>
</reference>
<protein>
    <submittedName>
        <fullName evidence="2">Protein-histidine N-methyltransferase</fullName>
    </submittedName>
</protein>
<organism evidence="1 2">
    <name type="scientific">Rhabditophanes sp. KR3021</name>
    <dbReference type="NCBI Taxonomy" id="114890"/>
    <lineage>
        <taxon>Eukaryota</taxon>
        <taxon>Metazoa</taxon>
        <taxon>Ecdysozoa</taxon>
        <taxon>Nematoda</taxon>
        <taxon>Chromadorea</taxon>
        <taxon>Rhabditida</taxon>
        <taxon>Tylenchina</taxon>
        <taxon>Panagrolaimomorpha</taxon>
        <taxon>Strongyloidoidea</taxon>
        <taxon>Alloionematidae</taxon>
        <taxon>Rhabditophanes</taxon>
    </lineage>
</organism>
<dbReference type="Proteomes" id="UP000095286">
    <property type="component" value="Unplaced"/>
</dbReference>